<evidence type="ECO:0000313" key="6">
    <source>
        <dbReference type="EMBL" id="PCG65768.1"/>
    </source>
</evidence>
<proteinExistence type="predicted"/>
<dbReference type="Pfam" id="PF03221">
    <property type="entry name" value="HTH_Tnp_Tc5"/>
    <property type="match status" value="1"/>
</dbReference>
<dbReference type="SMART" id="SM00674">
    <property type="entry name" value="CENPB"/>
    <property type="match status" value="1"/>
</dbReference>
<dbReference type="InterPro" id="IPR011011">
    <property type="entry name" value="Znf_FYVE_PHD"/>
</dbReference>
<dbReference type="GO" id="GO:0005634">
    <property type="term" value="C:nucleus"/>
    <property type="evidence" value="ECO:0007669"/>
    <property type="project" value="UniProtKB-SubCell"/>
</dbReference>
<protein>
    <recommendedName>
        <fullName evidence="5">HTH CENPB-type domain-containing protein</fullName>
    </recommendedName>
</protein>
<feature type="region of interest" description="Disordered" evidence="4">
    <location>
        <begin position="35"/>
        <end position="91"/>
    </location>
</feature>
<dbReference type="InterPro" id="IPR050863">
    <property type="entry name" value="CenT-Element_Derived"/>
</dbReference>
<dbReference type="EMBL" id="NWSH01003844">
    <property type="protein sequence ID" value="PCG65768.1"/>
    <property type="molecule type" value="Genomic_DNA"/>
</dbReference>
<organism evidence="6">
    <name type="scientific">Heliothis virescens</name>
    <name type="common">Tobacco budworm moth</name>
    <dbReference type="NCBI Taxonomy" id="7102"/>
    <lineage>
        <taxon>Eukaryota</taxon>
        <taxon>Metazoa</taxon>
        <taxon>Ecdysozoa</taxon>
        <taxon>Arthropoda</taxon>
        <taxon>Hexapoda</taxon>
        <taxon>Insecta</taxon>
        <taxon>Pterygota</taxon>
        <taxon>Neoptera</taxon>
        <taxon>Endopterygota</taxon>
        <taxon>Lepidoptera</taxon>
        <taxon>Glossata</taxon>
        <taxon>Ditrysia</taxon>
        <taxon>Noctuoidea</taxon>
        <taxon>Noctuidae</taxon>
        <taxon>Heliothinae</taxon>
        <taxon>Heliothis</taxon>
    </lineage>
</organism>
<dbReference type="CDD" id="cd15517">
    <property type="entry name" value="PHD_TCF19_like"/>
    <property type="match status" value="1"/>
</dbReference>
<dbReference type="PANTHER" id="PTHR19303">
    <property type="entry name" value="TRANSPOSON"/>
    <property type="match status" value="1"/>
</dbReference>
<keyword evidence="2" id="KW-0238">DNA-binding</keyword>
<name>A0A2A4J258_HELVI</name>
<dbReference type="InterPro" id="IPR009057">
    <property type="entry name" value="Homeodomain-like_sf"/>
</dbReference>
<dbReference type="PANTHER" id="PTHR19303:SF71">
    <property type="entry name" value="ZINC FINGER PHD-TYPE DOMAIN-CONTAINING PROTEIN"/>
    <property type="match status" value="1"/>
</dbReference>
<dbReference type="Gene3D" id="1.10.10.60">
    <property type="entry name" value="Homeodomain-like"/>
    <property type="match status" value="1"/>
</dbReference>
<feature type="compositionally biased region" description="Polar residues" evidence="4">
    <location>
        <begin position="654"/>
        <end position="665"/>
    </location>
</feature>
<dbReference type="Pfam" id="PF03184">
    <property type="entry name" value="DDE_1"/>
    <property type="match status" value="1"/>
</dbReference>
<feature type="region of interest" description="Disordered" evidence="4">
    <location>
        <begin position="644"/>
        <end position="783"/>
    </location>
</feature>
<dbReference type="Pfam" id="PF05225">
    <property type="entry name" value="HTH_psq"/>
    <property type="match status" value="1"/>
</dbReference>
<dbReference type="SUPFAM" id="SSF57903">
    <property type="entry name" value="FYVE/PHD zinc finger"/>
    <property type="match status" value="1"/>
</dbReference>
<evidence type="ECO:0000256" key="3">
    <source>
        <dbReference type="ARBA" id="ARBA00023242"/>
    </source>
</evidence>
<dbReference type="PROSITE" id="PS51253">
    <property type="entry name" value="HTH_CENPB"/>
    <property type="match status" value="1"/>
</dbReference>
<feature type="domain" description="HTH CENPB-type" evidence="5">
    <location>
        <begin position="273"/>
        <end position="349"/>
    </location>
</feature>
<feature type="compositionally biased region" description="Basic residues" evidence="4">
    <location>
        <begin position="692"/>
        <end position="702"/>
    </location>
</feature>
<dbReference type="GO" id="GO:0003677">
    <property type="term" value="F:DNA binding"/>
    <property type="evidence" value="ECO:0007669"/>
    <property type="project" value="UniProtKB-KW"/>
</dbReference>
<dbReference type="InterPro" id="IPR007889">
    <property type="entry name" value="HTH_Psq"/>
</dbReference>
<dbReference type="SUPFAM" id="SSF46689">
    <property type="entry name" value="Homeodomain-like"/>
    <property type="match status" value="1"/>
</dbReference>
<keyword evidence="3" id="KW-0539">Nucleus</keyword>
<dbReference type="AlphaFoldDB" id="A0A2A4J258"/>
<evidence type="ECO:0000256" key="1">
    <source>
        <dbReference type="ARBA" id="ARBA00004123"/>
    </source>
</evidence>
<feature type="compositionally biased region" description="Basic and acidic residues" evidence="4">
    <location>
        <begin position="753"/>
        <end position="768"/>
    </location>
</feature>
<comment type="subcellular location">
    <subcellularLocation>
        <location evidence="1">Nucleus</location>
    </subcellularLocation>
</comment>
<comment type="caution">
    <text evidence="6">The sequence shown here is derived from an EMBL/GenBank/DDBJ whole genome shotgun (WGS) entry which is preliminary data.</text>
</comment>
<feature type="compositionally biased region" description="Basic residues" evidence="4">
    <location>
        <begin position="733"/>
        <end position="752"/>
    </location>
</feature>
<sequence>MTVNENLVNTRICQFGVNSEHVGIISDIISTSSEDPMLGNISPCSGIGDYSPEDGDSDYRPYELLRQSSSESEDNNETDGKRRRAKRGKANKECWISEANKNKRMKGDTYAGKRKTEEGKVVFDIPRRKRSVKPRCCYTENKCQEEKGKQIARCVLKRVSRRLVGELKMAKAKDQWPHLWEWQSLLYDFVYNNQNVQQNLADLILHFRLRMAGVNPKTKRKGWNSEHMAEAIKLVREKKMGYLRAAKHFDVPRSTLFRLSQKNELLPEEAAATTLGRKTVLGTTIEQLLVDYILIMESKFHGLTRNDVRRMAYMLARRNQLENPFGDTGMAGKKWLKLFLKRHKDKLSVRRPTGTSFARAFGFSKEKVDSFFDLLEGMYAQENYGPNRIYNVDESGLTIVQSKIPQVVGHKGKRQIGSLTSSERGSLITIVVAMNVTGHFVPPFIIFPRKNMSDQLMRGKPPGAVGIAHPSGWIQMNIFTEWFKHFIKHTNPTPESKVLLILDGHFSHTRNIDVIELARENNVDIVSLPPHTTHKLQPLDKTFMGPLKTYYSEEIRMWIRDNNRPLGPYDVVELFGRAYLKVQTGEIASNGFRVTGLWPLNKNIFTAVDYLAAQQDAVKDGCTVNVTPMTSSPRPLEQSMANFRTPEDSVPLSEASTSRQDTNIEPTPSTSGLSRSSLGLVSPYDISPVPNKKMKPSNRGRKASVAAVITSSPYKNDLIEKNKKKEEKENKLAKNKNQKQKEKKSKGKKPKEKTKPKSDSDSDDEKILTFDTDSEPDALMGNTAPDTEDSECIFCGMLFSNDTHGETWVKCFMCRLWAHTECAGAEYDAWICDFCK</sequence>
<evidence type="ECO:0000256" key="2">
    <source>
        <dbReference type="ARBA" id="ARBA00023125"/>
    </source>
</evidence>
<dbReference type="InterPro" id="IPR004875">
    <property type="entry name" value="DDE_SF_endonuclease_dom"/>
</dbReference>
<feature type="compositionally biased region" description="Basic and acidic residues" evidence="4">
    <location>
        <begin position="717"/>
        <end position="732"/>
    </location>
</feature>
<gene>
    <name evidence="6" type="ORF">B5V51_8700</name>
</gene>
<feature type="compositionally biased region" description="Low complexity" evidence="4">
    <location>
        <begin position="666"/>
        <end position="683"/>
    </location>
</feature>
<accession>A0A2A4J258</accession>
<dbReference type="STRING" id="7102.A0A2A4J258"/>
<reference evidence="6" key="1">
    <citation type="submission" date="2017-09" db="EMBL/GenBank/DDBJ databases">
        <title>Contemporary evolution of a Lepidopteran species, Heliothis virescens, in response to modern agricultural practices.</title>
        <authorList>
            <person name="Fritz M.L."/>
            <person name="Deyonke A.M."/>
            <person name="Papanicolaou A."/>
            <person name="Micinski S."/>
            <person name="Westbrook J."/>
            <person name="Gould F."/>
        </authorList>
    </citation>
    <scope>NUCLEOTIDE SEQUENCE [LARGE SCALE GENOMIC DNA]</scope>
    <source>
        <strain evidence="6">HvINT-</strain>
        <tissue evidence="6">Whole body</tissue>
    </source>
</reference>
<dbReference type="InterPro" id="IPR006600">
    <property type="entry name" value="HTH_CenpB_DNA-bd_dom"/>
</dbReference>
<evidence type="ECO:0000259" key="5">
    <source>
        <dbReference type="PROSITE" id="PS51253"/>
    </source>
</evidence>
<evidence type="ECO:0000256" key="4">
    <source>
        <dbReference type="SAM" id="MobiDB-lite"/>
    </source>
</evidence>